<proteinExistence type="inferred from homology"/>
<dbReference type="Gene3D" id="3.90.80.10">
    <property type="entry name" value="Inorganic pyrophosphatase"/>
    <property type="match status" value="1"/>
</dbReference>
<evidence type="ECO:0000256" key="6">
    <source>
        <dbReference type="ARBA" id="ARBA00022842"/>
    </source>
</evidence>
<protein>
    <recommendedName>
        <fullName evidence="2">inorganic diphosphatase</fullName>
        <ecNumber evidence="2">3.6.1.1</ecNumber>
    </recommendedName>
</protein>
<organism evidence="7">
    <name type="scientific">hydrothermal vent metagenome</name>
    <dbReference type="NCBI Taxonomy" id="652676"/>
    <lineage>
        <taxon>unclassified sequences</taxon>
        <taxon>metagenomes</taxon>
        <taxon>ecological metagenomes</taxon>
    </lineage>
</organism>
<dbReference type="InterPro" id="IPR008162">
    <property type="entry name" value="Pyrophosphatase"/>
</dbReference>
<dbReference type="GO" id="GO:0006796">
    <property type="term" value="P:phosphate-containing compound metabolic process"/>
    <property type="evidence" value="ECO:0007669"/>
    <property type="project" value="InterPro"/>
</dbReference>
<evidence type="ECO:0000256" key="3">
    <source>
        <dbReference type="ARBA" id="ARBA00022490"/>
    </source>
</evidence>
<dbReference type="GO" id="GO:0005737">
    <property type="term" value="C:cytoplasm"/>
    <property type="evidence" value="ECO:0007669"/>
    <property type="project" value="InterPro"/>
</dbReference>
<dbReference type="HAMAP" id="MF_00209">
    <property type="entry name" value="Inorganic_PPase"/>
    <property type="match status" value="1"/>
</dbReference>
<comment type="cofactor">
    <cofactor evidence="1">
        <name>Mg(2+)</name>
        <dbReference type="ChEBI" id="CHEBI:18420"/>
    </cofactor>
</comment>
<dbReference type="FunFam" id="3.90.80.10:FF:000001">
    <property type="entry name" value="Inorganic pyrophosphatase"/>
    <property type="match status" value="1"/>
</dbReference>
<evidence type="ECO:0000256" key="4">
    <source>
        <dbReference type="ARBA" id="ARBA00022723"/>
    </source>
</evidence>
<keyword evidence="4" id="KW-0479">Metal-binding</keyword>
<dbReference type="InterPro" id="IPR036649">
    <property type="entry name" value="Pyrophosphatase_sf"/>
</dbReference>
<dbReference type="Pfam" id="PF00719">
    <property type="entry name" value="Pyrophosphatase"/>
    <property type="match status" value="1"/>
</dbReference>
<evidence type="ECO:0000256" key="5">
    <source>
        <dbReference type="ARBA" id="ARBA00022801"/>
    </source>
</evidence>
<dbReference type="SUPFAM" id="SSF50324">
    <property type="entry name" value="Inorganic pyrophosphatase"/>
    <property type="match status" value="1"/>
</dbReference>
<dbReference type="PANTHER" id="PTHR10286">
    <property type="entry name" value="INORGANIC PYROPHOSPHATASE"/>
    <property type="match status" value="1"/>
</dbReference>
<sequence>MNLDRVSTGGKNVPDEINVIIEIPSHSDPVKYEVDKETGAMFVDRFMSTAMYYPCNYGYIPHTLSDDGDPADVLVVTPVPLISGSVIKCRPVGVLKMTDEAGSDAKLLAVPLTKLCDLYKDVQGPDDMPQQLLAQIAHFFEHYKDLEKNKWVKLEGWAGVEDAKEEIVSSIKRFEETAEKPCF</sequence>
<accession>A0A3B0ZSP8</accession>
<keyword evidence="5 7" id="KW-0378">Hydrolase</keyword>
<dbReference type="NCBIfam" id="NF002317">
    <property type="entry name" value="PRK01250.1"/>
    <property type="match status" value="1"/>
</dbReference>
<evidence type="ECO:0000313" key="7">
    <source>
        <dbReference type="EMBL" id="VAW84454.1"/>
    </source>
</evidence>
<reference evidence="7" key="1">
    <citation type="submission" date="2018-06" db="EMBL/GenBank/DDBJ databases">
        <authorList>
            <person name="Zhirakovskaya E."/>
        </authorList>
    </citation>
    <scope>NUCLEOTIDE SEQUENCE</scope>
</reference>
<name>A0A3B0ZSP8_9ZZZZ</name>
<dbReference type="CDD" id="cd00412">
    <property type="entry name" value="pyrophosphatase"/>
    <property type="match status" value="1"/>
</dbReference>
<evidence type="ECO:0000256" key="2">
    <source>
        <dbReference type="ARBA" id="ARBA00012146"/>
    </source>
</evidence>
<dbReference type="GO" id="GO:0000287">
    <property type="term" value="F:magnesium ion binding"/>
    <property type="evidence" value="ECO:0007669"/>
    <property type="project" value="InterPro"/>
</dbReference>
<keyword evidence="6" id="KW-0460">Magnesium</keyword>
<dbReference type="GO" id="GO:0004427">
    <property type="term" value="F:inorganic diphosphate phosphatase activity"/>
    <property type="evidence" value="ECO:0007669"/>
    <property type="project" value="UniProtKB-EC"/>
</dbReference>
<gene>
    <name evidence="7" type="ORF">MNBD_GAMMA17-172</name>
</gene>
<keyword evidence="3" id="KW-0963">Cytoplasm</keyword>
<dbReference type="EMBL" id="UOFQ01000002">
    <property type="protein sequence ID" value="VAW84454.1"/>
    <property type="molecule type" value="Genomic_DNA"/>
</dbReference>
<dbReference type="EC" id="3.6.1.1" evidence="2"/>
<evidence type="ECO:0000256" key="1">
    <source>
        <dbReference type="ARBA" id="ARBA00001946"/>
    </source>
</evidence>
<dbReference type="AlphaFoldDB" id="A0A3B0ZSP8"/>